<feature type="compositionally biased region" description="Pro residues" evidence="1">
    <location>
        <begin position="28"/>
        <end position="39"/>
    </location>
</feature>
<protein>
    <submittedName>
        <fullName evidence="2">9049_t:CDS:1</fullName>
    </submittedName>
</protein>
<keyword evidence="3" id="KW-1185">Reference proteome</keyword>
<organism evidence="2 3">
    <name type="scientific">Dentiscutata erythropus</name>
    <dbReference type="NCBI Taxonomy" id="1348616"/>
    <lineage>
        <taxon>Eukaryota</taxon>
        <taxon>Fungi</taxon>
        <taxon>Fungi incertae sedis</taxon>
        <taxon>Mucoromycota</taxon>
        <taxon>Glomeromycotina</taxon>
        <taxon>Glomeromycetes</taxon>
        <taxon>Diversisporales</taxon>
        <taxon>Gigasporaceae</taxon>
        <taxon>Dentiscutata</taxon>
    </lineage>
</organism>
<evidence type="ECO:0000313" key="2">
    <source>
        <dbReference type="EMBL" id="CAG8808878.1"/>
    </source>
</evidence>
<evidence type="ECO:0000256" key="1">
    <source>
        <dbReference type="SAM" id="MobiDB-lite"/>
    </source>
</evidence>
<dbReference type="OrthoDB" id="2303202at2759"/>
<dbReference type="EMBL" id="CAJVPY010044337">
    <property type="protein sequence ID" value="CAG8808878.1"/>
    <property type="molecule type" value="Genomic_DNA"/>
</dbReference>
<name>A0A9N9PBJ1_9GLOM</name>
<accession>A0A9N9PBJ1</accession>
<feature type="region of interest" description="Disordered" evidence="1">
    <location>
        <begin position="27"/>
        <end position="51"/>
    </location>
</feature>
<dbReference type="Proteomes" id="UP000789405">
    <property type="component" value="Unassembled WGS sequence"/>
</dbReference>
<dbReference type="AlphaFoldDB" id="A0A9N9PBJ1"/>
<sequence>ENMSRILSTITGVLGRLFRNLLPSWGDPMPPELPKPSELPEPEEGSVERESDYKTALAYQNTDTRCDEQIDLRKTGTYAMASLCFFQDVARYPRKAEDLSPEEDYTCWPIGPGEFKTFTHISVNPINFNLKYGIYHVFIGGQPAGQKCTRTFYYNPAGYYTHHDIQMAIDLGLHIELFSESPNALIFEPNQLMRGDEIFY</sequence>
<proteinExistence type="predicted"/>
<feature type="non-terminal residue" evidence="2">
    <location>
        <position position="200"/>
    </location>
</feature>
<evidence type="ECO:0000313" key="3">
    <source>
        <dbReference type="Proteomes" id="UP000789405"/>
    </source>
</evidence>
<comment type="caution">
    <text evidence="2">The sequence shown here is derived from an EMBL/GenBank/DDBJ whole genome shotgun (WGS) entry which is preliminary data.</text>
</comment>
<reference evidence="2" key="1">
    <citation type="submission" date="2021-06" db="EMBL/GenBank/DDBJ databases">
        <authorList>
            <person name="Kallberg Y."/>
            <person name="Tangrot J."/>
            <person name="Rosling A."/>
        </authorList>
    </citation>
    <scope>NUCLEOTIDE SEQUENCE</scope>
    <source>
        <strain evidence="2">MA453B</strain>
    </source>
</reference>
<gene>
    <name evidence="2" type="ORF">DERYTH_LOCUS24979</name>
</gene>